<evidence type="ECO:0000256" key="1">
    <source>
        <dbReference type="ARBA" id="ARBA00008646"/>
    </source>
</evidence>
<evidence type="ECO:0000256" key="3">
    <source>
        <dbReference type="ARBA" id="ARBA00023002"/>
    </source>
</evidence>
<dbReference type="Proteomes" id="UP000194236">
    <property type="component" value="Unassembled WGS sequence"/>
</dbReference>
<keyword evidence="5" id="KW-0175">Coiled coil</keyword>
<proteinExistence type="inferred from homology"/>
<evidence type="ECO:0000313" key="8">
    <source>
        <dbReference type="Proteomes" id="UP000194236"/>
    </source>
</evidence>
<comment type="catalytic activity">
    <reaction evidence="4">
        <text>N(6)-[(R)-lipoyl]-L-lysyl-[protein] + 3-methyl-2-oxobutanoate + H(+) = N(6)-[(R)-S(8)-2-methylpropanoyldihydrolipoyl]-L-lysyl-[protein] + CO2</text>
        <dbReference type="Rhea" id="RHEA:13457"/>
        <dbReference type="Rhea" id="RHEA-COMP:10474"/>
        <dbReference type="Rhea" id="RHEA-COMP:10497"/>
        <dbReference type="ChEBI" id="CHEBI:11851"/>
        <dbReference type="ChEBI" id="CHEBI:15378"/>
        <dbReference type="ChEBI" id="CHEBI:16526"/>
        <dbReference type="ChEBI" id="CHEBI:83099"/>
        <dbReference type="ChEBI" id="CHEBI:83142"/>
        <dbReference type="EC" id="1.2.4.4"/>
    </reaction>
</comment>
<dbReference type="GO" id="GO:0009083">
    <property type="term" value="P:branched-chain amino acid catabolic process"/>
    <property type="evidence" value="ECO:0007669"/>
    <property type="project" value="TreeGrafter"/>
</dbReference>
<dbReference type="InterPro" id="IPR029061">
    <property type="entry name" value="THDP-binding"/>
</dbReference>
<dbReference type="OrthoDB" id="3845at2759"/>
<dbReference type="EC" id="1.2.4.4" evidence="4"/>
<dbReference type="EMBL" id="MUJZ01005452">
    <property type="protein sequence ID" value="OTF83043.1"/>
    <property type="molecule type" value="Genomic_DNA"/>
</dbReference>
<name>A0A1Y3BTB8_EURMA</name>
<dbReference type="PANTHER" id="PTHR43380">
    <property type="entry name" value="2-OXOISOVALERATE DEHYDROGENASE SUBUNIT ALPHA, MITOCHONDRIAL"/>
    <property type="match status" value="1"/>
</dbReference>
<dbReference type="Gene3D" id="3.40.50.970">
    <property type="match status" value="1"/>
</dbReference>
<organism evidence="7 8">
    <name type="scientific">Euroglyphus maynei</name>
    <name type="common">Mayne's house dust mite</name>
    <dbReference type="NCBI Taxonomy" id="6958"/>
    <lineage>
        <taxon>Eukaryota</taxon>
        <taxon>Metazoa</taxon>
        <taxon>Ecdysozoa</taxon>
        <taxon>Arthropoda</taxon>
        <taxon>Chelicerata</taxon>
        <taxon>Arachnida</taxon>
        <taxon>Acari</taxon>
        <taxon>Acariformes</taxon>
        <taxon>Sarcoptiformes</taxon>
        <taxon>Astigmata</taxon>
        <taxon>Psoroptidia</taxon>
        <taxon>Analgoidea</taxon>
        <taxon>Pyroglyphidae</taxon>
        <taxon>Pyroglyphinae</taxon>
        <taxon>Euroglyphus</taxon>
    </lineage>
</organism>
<dbReference type="SUPFAM" id="SSF52518">
    <property type="entry name" value="Thiamin diphosphate-binding fold (THDP-binding)"/>
    <property type="match status" value="1"/>
</dbReference>
<dbReference type="InterPro" id="IPR050771">
    <property type="entry name" value="Alpha-ketoacid_DH_E1_comp"/>
</dbReference>
<protein>
    <recommendedName>
        <fullName evidence="4">2-oxoisovalerate dehydrogenase subunit alpha</fullName>
        <ecNumber evidence="4">1.2.4.4</ecNumber>
    </recommendedName>
    <alternativeName>
        <fullName evidence="4">Branched-chain alpha-keto acid dehydrogenase E1 component alpha chain</fullName>
    </alternativeName>
</protein>
<keyword evidence="3 4" id="KW-0560">Oxidoreductase</keyword>
<keyword evidence="8" id="KW-1185">Reference proteome</keyword>
<comment type="cofactor">
    <cofactor evidence="4">
        <name>thiamine diphosphate</name>
        <dbReference type="ChEBI" id="CHEBI:58937"/>
    </cofactor>
</comment>
<evidence type="ECO:0000256" key="4">
    <source>
        <dbReference type="RuleBase" id="RU365014"/>
    </source>
</evidence>
<reference evidence="7 8" key="1">
    <citation type="submission" date="2017-03" db="EMBL/GenBank/DDBJ databases">
        <title>Genome Survey of Euroglyphus maynei.</title>
        <authorList>
            <person name="Arlian L.G."/>
            <person name="Morgan M.S."/>
            <person name="Rider S.D."/>
        </authorList>
    </citation>
    <scope>NUCLEOTIDE SEQUENCE [LARGE SCALE GENOMIC DNA]</scope>
    <source>
        <strain evidence="7">Arlian Lab</strain>
        <tissue evidence="7">Whole body</tissue>
    </source>
</reference>
<comment type="function">
    <text evidence="4">The branched-chain alpha-keto dehydrogenase complex catalyzes the overall conversion of alpha-keto acids to acyl-CoA and CO(2). It contains multiple copies of three enzymatic components: branched-chain alpha-keto acid decarboxylase (E1), lipoamide acyltransferase (E2) and lipoamide dehydrogenase (E3).</text>
</comment>
<feature type="non-terminal residue" evidence="7">
    <location>
        <position position="1"/>
    </location>
</feature>
<sequence length="162" mass="19507">IPSIRVDGNDVLACYYAVKEARRICLQESRPALIEAMTYRLSHHSTSDDSSVYRSDVEVKSMKESSHPLNRIEKLLRRYNAFDEQEEKEWRDKNRKEMIILTDRLEKLPKFPVIEMFNDVYDQMTENLREQHQELVEHLRKYREHYPELKNFIESDNQSTKN</sequence>
<comment type="similarity">
    <text evidence="1 4">Belongs to the BCKDHA family.</text>
</comment>
<dbReference type="InterPro" id="IPR001017">
    <property type="entry name" value="DH_E1"/>
</dbReference>
<accession>A0A1Y3BTB8</accession>
<keyword evidence="2" id="KW-0809">Transit peptide</keyword>
<dbReference type="PANTHER" id="PTHR43380:SF1">
    <property type="entry name" value="2-OXOISOVALERATE DEHYDROGENASE SUBUNIT ALPHA, MITOCHONDRIAL"/>
    <property type="match status" value="1"/>
</dbReference>
<dbReference type="AlphaFoldDB" id="A0A1Y3BTB8"/>
<evidence type="ECO:0000256" key="5">
    <source>
        <dbReference type="SAM" id="Coils"/>
    </source>
</evidence>
<dbReference type="Pfam" id="PF00676">
    <property type="entry name" value="E1_dh"/>
    <property type="match status" value="1"/>
</dbReference>
<dbReference type="GO" id="GO:0003863">
    <property type="term" value="F:branched-chain 2-oxo acid dehydrogenase activity"/>
    <property type="evidence" value="ECO:0007669"/>
    <property type="project" value="UniProtKB-EC"/>
</dbReference>
<feature type="coiled-coil region" evidence="5">
    <location>
        <begin position="114"/>
        <end position="145"/>
    </location>
</feature>
<comment type="caution">
    <text evidence="7">The sequence shown here is derived from an EMBL/GenBank/DDBJ whole genome shotgun (WGS) entry which is preliminary data.</text>
</comment>
<keyword evidence="4" id="KW-0786">Thiamine pyrophosphate</keyword>
<evidence type="ECO:0000259" key="6">
    <source>
        <dbReference type="Pfam" id="PF00676"/>
    </source>
</evidence>
<evidence type="ECO:0000256" key="2">
    <source>
        <dbReference type="ARBA" id="ARBA00022946"/>
    </source>
</evidence>
<feature type="domain" description="Dehydrogenase E1 component" evidence="6">
    <location>
        <begin position="1"/>
        <end position="98"/>
    </location>
</feature>
<evidence type="ECO:0000313" key="7">
    <source>
        <dbReference type="EMBL" id="OTF83043.1"/>
    </source>
</evidence>
<gene>
    <name evidence="7" type="ORF">BLA29_012029</name>
</gene>